<accession>A0A8K0MPJ9</accession>
<dbReference type="PANTHER" id="PTHR35769:SF2">
    <property type="entry name" value="CALCINEURIN-LIKE METALLO-PHOSPHOESTERASE SUPERFAMILY PROTEIN"/>
    <property type="match status" value="1"/>
</dbReference>
<reference evidence="2" key="1">
    <citation type="submission" date="2020-03" db="EMBL/GenBank/DDBJ databases">
        <title>A high-quality chromosome-level genome assembly of a woody plant with both climbing and erect habits, Rhamnella rubrinervis.</title>
        <authorList>
            <person name="Lu Z."/>
            <person name="Yang Y."/>
            <person name="Zhu X."/>
            <person name="Sun Y."/>
        </authorList>
    </citation>
    <scope>NUCLEOTIDE SEQUENCE</scope>
    <source>
        <strain evidence="2">BYM</strain>
        <tissue evidence="2">Leaf</tissue>
    </source>
</reference>
<dbReference type="AlphaFoldDB" id="A0A8K0MPJ9"/>
<dbReference type="PANTHER" id="PTHR35769">
    <property type="entry name" value="CALCINEURIN-LIKE METALLO-PHOSPHOESTERASE SUPERFAMILY PROTEIN"/>
    <property type="match status" value="1"/>
</dbReference>
<dbReference type="InterPro" id="IPR027629">
    <property type="entry name" value="DevT-like"/>
</dbReference>
<dbReference type="Pfam" id="PF00149">
    <property type="entry name" value="Metallophos"/>
    <property type="match status" value="1"/>
</dbReference>
<dbReference type="Proteomes" id="UP000796880">
    <property type="component" value="Unassembled WGS sequence"/>
</dbReference>
<dbReference type="SUPFAM" id="SSF56300">
    <property type="entry name" value="Metallo-dependent phosphatases"/>
    <property type="match status" value="1"/>
</dbReference>
<dbReference type="GO" id="GO:0016787">
    <property type="term" value="F:hydrolase activity"/>
    <property type="evidence" value="ECO:0007669"/>
    <property type="project" value="InterPro"/>
</dbReference>
<dbReference type="Gene3D" id="3.60.21.10">
    <property type="match status" value="1"/>
</dbReference>
<protein>
    <recommendedName>
        <fullName evidence="1">Calcineurin-like phosphoesterase domain-containing protein</fullName>
    </recommendedName>
</protein>
<feature type="domain" description="Calcineurin-like phosphoesterase" evidence="1">
    <location>
        <begin position="36"/>
        <end position="147"/>
    </location>
</feature>
<dbReference type="EMBL" id="VOIH02000002">
    <property type="protein sequence ID" value="KAF3453278.1"/>
    <property type="molecule type" value="Genomic_DNA"/>
</dbReference>
<dbReference type="OrthoDB" id="3664at2759"/>
<name>A0A8K0MPJ9_9ROSA</name>
<dbReference type="InterPro" id="IPR004843">
    <property type="entry name" value="Calcineurin-like_PHP"/>
</dbReference>
<evidence type="ECO:0000313" key="2">
    <source>
        <dbReference type="EMBL" id="KAF3453278.1"/>
    </source>
</evidence>
<keyword evidence="3" id="KW-1185">Reference proteome</keyword>
<sequence>MIGTSVNAQTLCYISAPPLSRSKPSFSRPPLATSVRIAVVGDVHNYWNLEEDAKALQLLQPDLVLFTGSSVIRKGDFGEENVELVQSVASLRVAKAVILGNHDAWYTRQFSEKKKDGVQLQLEWQSLDFPLLELSVVGGRPFSCGGKRMLRTTLLSARYFLVTNFLLQGLRKGKAIKKVISILPKIDPQIMHNRVSILVDICGLSGNYTVGIMLPEEQRLYMIALCNAEIKVLYLTPAENIEEVPEFTVSHHHTEDYCWKEVAHAVFERGWWREGPKMDLRFFRIRTRHVCASKRHTKNGP</sequence>
<evidence type="ECO:0000313" key="3">
    <source>
        <dbReference type="Proteomes" id="UP000796880"/>
    </source>
</evidence>
<organism evidence="2 3">
    <name type="scientific">Rhamnella rubrinervis</name>
    <dbReference type="NCBI Taxonomy" id="2594499"/>
    <lineage>
        <taxon>Eukaryota</taxon>
        <taxon>Viridiplantae</taxon>
        <taxon>Streptophyta</taxon>
        <taxon>Embryophyta</taxon>
        <taxon>Tracheophyta</taxon>
        <taxon>Spermatophyta</taxon>
        <taxon>Magnoliopsida</taxon>
        <taxon>eudicotyledons</taxon>
        <taxon>Gunneridae</taxon>
        <taxon>Pentapetalae</taxon>
        <taxon>rosids</taxon>
        <taxon>fabids</taxon>
        <taxon>Rosales</taxon>
        <taxon>Rhamnaceae</taxon>
        <taxon>rhamnoid group</taxon>
        <taxon>Rhamneae</taxon>
        <taxon>Rhamnella</taxon>
    </lineage>
</organism>
<evidence type="ECO:0000259" key="1">
    <source>
        <dbReference type="Pfam" id="PF00149"/>
    </source>
</evidence>
<comment type="caution">
    <text evidence="2">The sequence shown here is derived from an EMBL/GenBank/DDBJ whole genome shotgun (WGS) entry which is preliminary data.</text>
</comment>
<proteinExistence type="predicted"/>
<dbReference type="InterPro" id="IPR029052">
    <property type="entry name" value="Metallo-depent_PP-like"/>
</dbReference>
<gene>
    <name evidence="2" type="ORF">FNV43_RR03718</name>
</gene>